<sequence length="199" mass="21824">MRTAQFLSIALLSLSPFVVQAADVHSFVGARYSNSVSGEYTLDLDDGDSEFTGDLNSKAFGIYFGRTNKRNNRWLLGYESRTFDFDGGDSEDAAGLRADIHFVWGEGKKLQPYLGVGAGLYRLSDALLLQGTDKEGDSLSGFAFQMGLGAKYIASEKVELDIAFERQAIVWEEVEVFDSLVVNSAYVHNSLVLGAAFNF</sequence>
<dbReference type="Proteomes" id="UP000714380">
    <property type="component" value="Unassembled WGS sequence"/>
</dbReference>
<evidence type="ECO:0000313" key="2">
    <source>
        <dbReference type="EMBL" id="MCA6062251.1"/>
    </source>
</evidence>
<accession>A0ABS7ZP36</accession>
<dbReference type="RefSeq" id="WP_225671018.1">
    <property type="nucleotide sequence ID" value="NZ_JAEDAH010000006.1"/>
</dbReference>
<gene>
    <name evidence="2" type="ORF">I9W95_01385</name>
</gene>
<evidence type="ECO:0000256" key="1">
    <source>
        <dbReference type="SAM" id="SignalP"/>
    </source>
</evidence>
<keyword evidence="1" id="KW-0732">Signal</keyword>
<dbReference type="InterPro" id="IPR011250">
    <property type="entry name" value="OMP/PagP_B-barrel"/>
</dbReference>
<dbReference type="SUPFAM" id="SSF56925">
    <property type="entry name" value="OMPA-like"/>
    <property type="match status" value="1"/>
</dbReference>
<keyword evidence="3" id="KW-1185">Reference proteome</keyword>
<proteinExistence type="predicted"/>
<organism evidence="2 3">
    <name type="scientific">Thalassolituus marinus</name>
    <dbReference type="NCBI Taxonomy" id="671053"/>
    <lineage>
        <taxon>Bacteria</taxon>
        <taxon>Pseudomonadati</taxon>
        <taxon>Pseudomonadota</taxon>
        <taxon>Gammaproteobacteria</taxon>
        <taxon>Oceanospirillales</taxon>
        <taxon>Oceanospirillaceae</taxon>
        <taxon>Thalassolituus</taxon>
    </lineage>
</organism>
<comment type="caution">
    <text evidence="2">The sequence shown here is derived from an EMBL/GenBank/DDBJ whole genome shotgun (WGS) entry which is preliminary data.</text>
</comment>
<evidence type="ECO:0000313" key="3">
    <source>
        <dbReference type="Proteomes" id="UP000714380"/>
    </source>
</evidence>
<dbReference type="Gene3D" id="2.40.160.20">
    <property type="match status" value="1"/>
</dbReference>
<evidence type="ECO:0008006" key="4">
    <source>
        <dbReference type="Google" id="ProtNLM"/>
    </source>
</evidence>
<name>A0ABS7ZP36_9GAMM</name>
<feature type="chain" id="PRO_5045286105" description="Outer membrane protein beta-barrel domain-containing protein" evidence="1">
    <location>
        <begin position="22"/>
        <end position="199"/>
    </location>
</feature>
<reference evidence="2 3" key="1">
    <citation type="submission" date="2020-12" db="EMBL/GenBank/DDBJ databases">
        <title>Novel Thalassolituus-related marine hydrocarbonoclastic bacteria mediated algae-derived hydrocarbons mineralization in twilight zone of the northern South China Sea.</title>
        <authorList>
            <person name="Dong C."/>
        </authorList>
    </citation>
    <scope>NUCLEOTIDE SEQUENCE [LARGE SCALE GENOMIC DNA]</scope>
    <source>
        <strain evidence="2 3">IMCC1826</strain>
    </source>
</reference>
<feature type="signal peptide" evidence="1">
    <location>
        <begin position="1"/>
        <end position="21"/>
    </location>
</feature>
<protein>
    <recommendedName>
        <fullName evidence="4">Outer membrane protein beta-barrel domain-containing protein</fullName>
    </recommendedName>
</protein>
<dbReference type="EMBL" id="JAEDAH010000006">
    <property type="protein sequence ID" value="MCA6062251.1"/>
    <property type="molecule type" value="Genomic_DNA"/>
</dbReference>